<evidence type="ECO:0000256" key="1">
    <source>
        <dbReference type="SAM" id="Phobius"/>
    </source>
</evidence>
<keyword evidence="3" id="KW-1185">Reference proteome</keyword>
<sequence length="228" mass="25216">MQLSTPSLILVIIGVLVVMTIVNRVLAERRTRAMTTFAAERELTFEARDPSLVDRFHGSPFGRGYARRATNVVHGTHDGRRVVAFDYHFRVRSSSGGSGGRGSSSHTYSVIAMHLDAVVPDLSISPTGVLGHLVNAVSKRDVQVGHPDLDREFTIVTSDPQFAAELLSPEAAALMLRNSHVAWRFERDSMLMIGRGTWSTTEIDARLRLMDALLDATPAALWRRLRPE</sequence>
<feature type="transmembrane region" description="Helical" evidence="1">
    <location>
        <begin position="6"/>
        <end position="26"/>
    </location>
</feature>
<dbReference type="RefSeq" id="WP_345267469.1">
    <property type="nucleotide sequence ID" value="NZ_BAABIM010000003.1"/>
</dbReference>
<reference evidence="3" key="1">
    <citation type="journal article" date="2019" name="Int. J. Syst. Evol. Microbiol.">
        <title>The Global Catalogue of Microorganisms (GCM) 10K type strain sequencing project: providing services to taxonomists for standard genome sequencing and annotation.</title>
        <authorList>
            <consortium name="The Broad Institute Genomics Platform"/>
            <consortium name="The Broad Institute Genome Sequencing Center for Infectious Disease"/>
            <person name="Wu L."/>
            <person name="Ma J."/>
        </authorList>
    </citation>
    <scope>NUCLEOTIDE SEQUENCE [LARGE SCALE GENOMIC DNA]</scope>
    <source>
        <strain evidence="3">JCM 18127</strain>
    </source>
</reference>
<organism evidence="2 3">
    <name type="scientific">Nocardioides nanhaiensis</name>
    <dbReference type="NCBI Taxonomy" id="1476871"/>
    <lineage>
        <taxon>Bacteria</taxon>
        <taxon>Bacillati</taxon>
        <taxon>Actinomycetota</taxon>
        <taxon>Actinomycetes</taxon>
        <taxon>Propionibacteriales</taxon>
        <taxon>Nocardioidaceae</taxon>
        <taxon>Nocardioides</taxon>
    </lineage>
</organism>
<evidence type="ECO:0000313" key="3">
    <source>
        <dbReference type="Proteomes" id="UP001500621"/>
    </source>
</evidence>
<keyword evidence="1" id="KW-0812">Transmembrane</keyword>
<dbReference type="EMBL" id="BAABIM010000003">
    <property type="protein sequence ID" value="GAA4690960.1"/>
    <property type="molecule type" value="Genomic_DNA"/>
</dbReference>
<evidence type="ECO:0008006" key="4">
    <source>
        <dbReference type="Google" id="ProtNLM"/>
    </source>
</evidence>
<protein>
    <recommendedName>
        <fullName evidence="4">DUF3137 domain-containing protein</fullName>
    </recommendedName>
</protein>
<keyword evidence="1" id="KW-0472">Membrane</keyword>
<comment type="caution">
    <text evidence="2">The sequence shown here is derived from an EMBL/GenBank/DDBJ whole genome shotgun (WGS) entry which is preliminary data.</text>
</comment>
<gene>
    <name evidence="2" type="ORF">GCM10023226_31040</name>
</gene>
<evidence type="ECO:0000313" key="2">
    <source>
        <dbReference type="EMBL" id="GAA4690960.1"/>
    </source>
</evidence>
<keyword evidence="1" id="KW-1133">Transmembrane helix</keyword>
<accession>A0ABP8WJP1</accession>
<name>A0ABP8WJP1_9ACTN</name>
<dbReference type="Proteomes" id="UP001500621">
    <property type="component" value="Unassembled WGS sequence"/>
</dbReference>
<proteinExistence type="predicted"/>